<keyword evidence="4" id="KW-0804">Transcription</keyword>
<dbReference type="PANTHER" id="PTHR43133">
    <property type="entry name" value="RNA POLYMERASE ECF-TYPE SIGMA FACTO"/>
    <property type="match status" value="1"/>
</dbReference>
<dbReference type="SUPFAM" id="SSF88659">
    <property type="entry name" value="Sigma3 and sigma4 domains of RNA polymerase sigma factors"/>
    <property type="match status" value="1"/>
</dbReference>
<keyword evidence="3" id="KW-0731">Sigma factor</keyword>
<accession>A0ABP8EBV5</accession>
<comment type="similarity">
    <text evidence="1">Belongs to the sigma-70 factor family. ECF subfamily.</text>
</comment>
<feature type="domain" description="RNA polymerase sigma-70 region 2" evidence="5">
    <location>
        <begin position="34"/>
        <end position="82"/>
    </location>
</feature>
<evidence type="ECO:0000259" key="5">
    <source>
        <dbReference type="Pfam" id="PF04542"/>
    </source>
</evidence>
<organism evidence="7 8">
    <name type="scientific">Hyunsoonleella aestuarii</name>
    <dbReference type="NCBI Taxonomy" id="912802"/>
    <lineage>
        <taxon>Bacteria</taxon>
        <taxon>Pseudomonadati</taxon>
        <taxon>Bacteroidota</taxon>
        <taxon>Flavobacteriia</taxon>
        <taxon>Flavobacteriales</taxon>
        <taxon>Flavobacteriaceae</taxon>
    </lineage>
</organism>
<gene>
    <name evidence="7" type="ORF">GCM10022257_18360</name>
</gene>
<evidence type="ECO:0000313" key="8">
    <source>
        <dbReference type="Proteomes" id="UP001500027"/>
    </source>
</evidence>
<dbReference type="InterPro" id="IPR013249">
    <property type="entry name" value="RNA_pol_sigma70_r4_t2"/>
</dbReference>
<dbReference type="Proteomes" id="UP001500027">
    <property type="component" value="Unassembled WGS sequence"/>
</dbReference>
<name>A0ABP8EBV5_9FLAO</name>
<comment type="caution">
    <text evidence="7">The sequence shown here is derived from an EMBL/GenBank/DDBJ whole genome shotgun (WGS) entry which is preliminary data.</text>
</comment>
<proteinExistence type="inferred from homology"/>
<feature type="domain" description="RNA polymerase sigma factor 70 region 4 type 2" evidence="6">
    <location>
        <begin position="115"/>
        <end position="164"/>
    </location>
</feature>
<dbReference type="RefSeq" id="WP_139000373.1">
    <property type="nucleotide sequence ID" value="NZ_BAABAV010000001.1"/>
</dbReference>
<evidence type="ECO:0000313" key="7">
    <source>
        <dbReference type="EMBL" id="GAA4269735.1"/>
    </source>
</evidence>
<dbReference type="Pfam" id="PF04542">
    <property type="entry name" value="Sigma70_r2"/>
    <property type="match status" value="1"/>
</dbReference>
<evidence type="ECO:0000256" key="3">
    <source>
        <dbReference type="ARBA" id="ARBA00023082"/>
    </source>
</evidence>
<dbReference type="EMBL" id="BAABAV010000001">
    <property type="protein sequence ID" value="GAA4269735.1"/>
    <property type="molecule type" value="Genomic_DNA"/>
</dbReference>
<evidence type="ECO:0008006" key="9">
    <source>
        <dbReference type="Google" id="ProtNLM"/>
    </source>
</evidence>
<dbReference type="InterPro" id="IPR013324">
    <property type="entry name" value="RNA_pol_sigma_r3/r4-like"/>
</dbReference>
<dbReference type="Gene3D" id="1.10.1740.10">
    <property type="match status" value="1"/>
</dbReference>
<sequence length="179" mass="20704">MSQSENSKKLGVFFNEEYSSLKSYVSSNLKASVNRDAEDIIQDVALKLFTSADRYSPINNVAGFVYRAMRNKIIDVLRSNSKKTEYYSQNEDKLNEFAALIYETPSDLYPEQMKEELKEAIIRLKPNYKNIIIAIDFEGYTYKEIEQETGIPTGTLMSRRHRAISLLYKNLKSKKEIIS</sequence>
<keyword evidence="8" id="KW-1185">Reference proteome</keyword>
<evidence type="ECO:0000256" key="4">
    <source>
        <dbReference type="ARBA" id="ARBA00023163"/>
    </source>
</evidence>
<protein>
    <recommendedName>
        <fullName evidence="9">RNA polymerase sigma factor</fullName>
    </recommendedName>
</protein>
<dbReference type="Pfam" id="PF08281">
    <property type="entry name" value="Sigma70_r4_2"/>
    <property type="match status" value="1"/>
</dbReference>
<reference evidence="8" key="1">
    <citation type="journal article" date="2019" name="Int. J. Syst. Evol. Microbiol.">
        <title>The Global Catalogue of Microorganisms (GCM) 10K type strain sequencing project: providing services to taxonomists for standard genome sequencing and annotation.</title>
        <authorList>
            <consortium name="The Broad Institute Genomics Platform"/>
            <consortium name="The Broad Institute Genome Sequencing Center for Infectious Disease"/>
            <person name="Wu L."/>
            <person name="Ma J."/>
        </authorList>
    </citation>
    <scope>NUCLEOTIDE SEQUENCE [LARGE SCALE GENOMIC DNA]</scope>
    <source>
        <strain evidence="8">JCM 17452</strain>
    </source>
</reference>
<dbReference type="InterPro" id="IPR039425">
    <property type="entry name" value="RNA_pol_sigma-70-like"/>
</dbReference>
<dbReference type="InterPro" id="IPR036388">
    <property type="entry name" value="WH-like_DNA-bd_sf"/>
</dbReference>
<dbReference type="CDD" id="cd06171">
    <property type="entry name" value="Sigma70_r4"/>
    <property type="match status" value="1"/>
</dbReference>
<dbReference type="InterPro" id="IPR013325">
    <property type="entry name" value="RNA_pol_sigma_r2"/>
</dbReference>
<dbReference type="NCBIfam" id="TIGR02937">
    <property type="entry name" value="sigma70-ECF"/>
    <property type="match status" value="1"/>
</dbReference>
<dbReference type="SUPFAM" id="SSF88946">
    <property type="entry name" value="Sigma2 domain of RNA polymerase sigma factors"/>
    <property type="match status" value="1"/>
</dbReference>
<evidence type="ECO:0000256" key="2">
    <source>
        <dbReference type="ARBA" id="ARBA00023015"/>
    </source>
</evidence>
<evidence type="ECO:0000256" key="1">
    <source>
        <dbReference type="ARBA" id="ARBA00010641"/>
    </source>
</evidence>
<dbReference type="InterPro" id="IPR007627">
    <property type="entry name" value="RNA_pol_sigma70_r2"/>
</dbReference>
<dbReference type="Gene3D" id="1.10.10.10">
    <property type="entry name" value="Winged helix-like DNA-binding domain superfamily/Winged helix DNA-binding domain"/>
    <property type="match status" value="1"/>
</dbReference>
<keyword evidence="2" id="KW-0805">Transcription regulation</keyword>
<dbReference type="PANTHER" id="PTHR43133:SF46">
    <property type="entry name" value="RNA POLYMERASE SIGMA-70 FACTOR ECF SUBFAMILY"/>
    <property type="match status" value="1"/>
</dbReference>
<dbReference type="InterPro" id="IPR014284">
    <property type="entry name" value="RNA_pol_sigma-70_dom"/>
</dbReference>
<evidence type="ECO:0000259" key="6">
    <source>
        <dbReference type="Pfam" id="PF08281"/>
    </source>
</evidence>